<sequence length="140" mass="14674">MNPTAVDADRPVRTVTWDDFRRALRFGTTGGIVEAIPAMTAKRAEHPEVGEPVGPAAEFPGGRYAREFERGTIIWTADAGAVCLHGMVRDIWVLLGGRSGRLGLPLGDVATDEASGGAEAVFEGGRVAWSAPGGPVVTFA</sequence>
<gene>
    <name evidence="1" type="ORF">ABIQ69_03460</name>
</gene>
<accession>A0AAU7W8P7</accession>
<dbReference type="Pfam" id="PF08310">
    <property type="entry name" value="LGFP"/>
    <property type="match status" value="1"/>
</dbReference>
<dbReference type="InterPro" id="IPR013207">
    <property type="entry name" value="LGFP"/>
</dbReference>
<protein>
    <recommendedName>
        <fullName evidence="2">LGFP repeat-containing protein</fullName>
    </recommendedName>
</protein>
<evidence type="ECO:0008006" key="2">
    <source>
        <dbReference type="Google" id="ProtNLM"/>
    </source>
</evidence>
<reference evidence="1" key="1">
    <citation type="submission" date="2024-05" db="EMBL/GenBank/DDBJ databases">
        <authorList>
            <person name="Yu L."/>
        </authorList>
    </citation>
    <scope>NUCLEOTIDE SEQUENCE</scope>
    <source>
        <strain evidence="1">G08B096</strain>
    </source>
</reference>
<proteinExistence type="predicted"/>
<dbReference type="RefSeq" id="WP_350349012.1">
    <property type="nucleotide sequence ID" value="NZ_CP158374.1"/>
</dbReference>
<name>A0AAU7W8P7_9MICO</name>
<organism evidence="1">
    <name type="scientific">Agromyces sp. G08B096</name>
    <dbReference type="NCBI Taxonomy" id="3156399"/>
    <lineage>
        <taxon>Bacteria</taxon>
        <taxon>Bacillati</taxon>
        <taxon>Actinomycetota</taxon>
        <taxon>Actinomycetes</taxon>
        <taxon>Micrococcales</taxon>
        <taxon>Microbacteriaceae</taxon>
        <taxon>Agromyces</taxon>
    </lineage>
</organism>
<dbReference type="AlphaFoldDB" id="A0AAU7W8P7"/>
<evidence type="ECO:0000313" key="1">
    <source>
        <dbReference type="EMBL" id="XBX82996.1"/>
    </source>
</evidence>
<dbReference type="EMBL" id="CP158374">
    <property type="protein sequence ID" value="XBX82996.1"/>
    <property type="molecule type" value="Genomic_DNA"/>
</dbReference>